<name>A0A834TQC1_9FABA</name>
<dbReference type="PANTHER" id="PTHR33710:SF71">
    <property type="entry name" value="ENDONUCLEASE_EXONUCLEASE_PHOSPHATASE DOMAIN-CONTAINING PROTEIN"/>
    <property type="match status" value="1"/>
</dbReference>
<organism evidence="2 3">
    <name type="scientific">Senna tora</name>
    <dbReference type="NCBI Taxonomy" id="362788"/>
    <lineage>
        <taxon>Eukaryota</taxon>
        <taxon>Viridiplantae</taxon>
        <taxon>Streptophyta</taxon>
        <taxon>Embryophyta</taxon>
        <taxon>Tracheophyta</taxon>
        <taxon>Spermatophyta</taxon>
        <taxon>Magnoliopsida</taxon>
        <taxon>eudicotyledons</taxon>
        <taxon>Gunneridae</taxon>
        <taxon>Pentapetalae</taxon>
        <taxon>rosids</taxon>
        <taxon>fabids</taxon>
        <taxon>Fabales</taxon>
        <taxon>Fabaceae</taxon>
        <taxon>Caesalpinioideae</taxon>
        <taxon>Cassia clade</taxon>
        <taxon>Senna</taxon>
    </lineage>
</organism>
<keyword evidence="2" id="KW-0548">Nucleotidyltransferase</keyword>
<dbReference type="Proteomes" id="UP000634136">
    <property type="component" value="Unassembled WGS sequence"/>
</dbReference>
<keyword evidence="2" id="KW-0808">Transferase</keyword>
<dbReference type="PANTHER" id="PTHR33710">
    <property type="entry name" value="BNAC02G09200D PROTEIN"/>
    <property type="match status" value="1"/>
</dbReference>
<dbReference type="AlphaFoldDB" id="A0A834TQC1"/>
<keyword evidence="2" id="KW-0695">RNA-directed DNA polymerase</keyword>
<proteinExistence type="predicted"/>
<evidence type="ECO:0000313" key="3">
    <source>
        <dbReference type="Proteomes" id="UP000634136"/>
    </source>
</evidence>
<dbReference type="EMBL" id="JAAIUW010000008">
    <property type="protein sequence ID" value="KAF7821714.1"/>
    <property type="molecule type" value="Genomic_DNA"/>
</dbReference>
<evidence type="ECO:0000256" key="1">
    <source>
        <dbReference type="SAM" id="Coils"/>
    </source>
</evidence>
<reference evidence="2" key="1">
    <citation type="submission" date="2020-09" db="EMBL/GenBank/DDBJ databases">
        <title>Genome-Enabled Discovery of Anthraquinone Biosynthesis in Senna tora.</title>
        <authorList>
            <person name="Kang S.-H."/>
            <person name="Pandey R.P."/>
            <person name="Lee C.-M."/>
            <person name="Sim J.-S."/>
            <person name="Jeong J.-T."/>
            <person name="Choi B.-S."/>
            <person name="Jung M."/>
            <person name="Ginzburg D."/>
            <person name="Zhao K."/>
            <person name="Won S.Y."/>
            <person name="Oh T.-J."/>
            <person name="Yu Y."/>
            <person name="Kim N.-H."/>
            <person name="Lee O.R."/>
            <person name="Lee T.-H."/>
            <person name="Bashyal P."/>
            <person name="Kim T.-S."/>
            <person name="Lee W.-H."/>
            <person name="Kawkins C."/>
            <person name="Kim C.-K."/>
            <person name="Kim J.S."/>
            <person name="Ahn B.O."/>
            <person name="Rhee S.Y."/>
            <person name="Sohng J.K."/>
        </authorList>
    </citation>
    <scope>NUCLEOTIDE SEQUENCE</scope>
    <source>
        <tissue evidence="2">Leaf</tissue>
    </source>
</reference>
<dbReference type="OrthoDB" id="1303235at2759"/>
<gene>
    <name evidence="2" type="ORF">G2W53_027169</name>
</gene>
<keyword evidence="3" id="KW-1185">Reference proteome</keyword>
<dbReference type="GO" id="GO:0003964">
    <property type="term" value="F:RNA-directed DNA polymerase activity"/>
    <property type="evidence" value="ECO:0007669"/>
    <property type="project" value="UniProtKB-KW"/>
</dbReference>
<evidence type="ECO:0000313" key="2">
    <source>
        <dbReference type="EMBL" id="KAF7821714.1"/>
    </source>
</evidence>
<accession>A0A834TQC1</accession>
<dbReference type="SUPFAM" id="SSF56219">
    <property type="entry name" value="DNase I-like"/>
    <property type="match status" value="1"/>
</dbReference>
<feature type="coiled-coil region" evidence="1">
    <location>
        <begin position="191"/>
        <end position="218"/>
    </location>
</feature>
<protein>
    <submittedName>
        <fullName evidence="2">Reverse transcriptase</fullName>
    </submittedName>
</protein>
<dbReference type="InterPro" id="IPR036691">
    <property type="entry name" value="Endo/exonu/phosph_ase_sf"/>
</dbReference>
<comment type="caution">
    <text evidence="2">The sequence shown here is derived from an EMBL/GenBank/DDBJ whole genome shotgun (WGS) entry which is preliminary data.</text>
</comment>
<keyword evidence="1" id="KW-0175">Coiled coil</keyword>
<sequence length="357" mass="41409">MQEELKTTYVKRRKLTTSYLNKFALAWSRPEVEELNSKQVKISGSFEAHNDAEDVIMLDVGLNLSSYLRLYSALMLPLEDLGIWVMTVLMDGMCKVEVEVLSNNEEMSRNQNIPGAVEFRQFVDSNNLIDIHPKGVWFTWTNGRKDDAAVWERLDRALCNSLWLSEFLLTSSLCLPILCSDHSPLIINIHFGQVQNQIKELQGQLQDLQEVMPDIETVSRDLINTEGVIRQHLEDLLDKEEVLWAQKARQLWLVQGDRNTRYFHTVVRKRRISNRIFRIKDSSGQWSQSYEQLALDYYNKVYNYQDEVSVEEISGYLNDINLPKISEEQCSSLNQHVSEDEIERALFQLKSDKALGA</sequence>
<dbReference type="Gene3D" id="3.60.10.10">
    <property type="entry name" value="Endonuclease/exonuclease/phosphatase"/>
    <property type="match status" value="1"/>
</dbReference>